<proteinExistence type="predicted"/>
<evidence type="ECO:0000313" key="2">
    <source>
        <dbReference type="Proteomes" id="UP001597013"/>
    </source>
</evidence>
<accession>A0ABW3ND35</accession>
<name>A0ABW3ND35_9FLAO</name>
<evidence type="ECO:0000313" key="1">
    <source>
        <dbReference type="EMBL" id="MFD1064305.1"/>
    </source>
</evidence>
<dbReference type="RefSeq" id="WP_386132652.1">
    <property type="nucleotide sequence ID" value="NZ_JBHTJL010000016.1"/>
</dbReference>
<reference evidence="2" key="1">
    <citation type="journal article" date="2019" name="Int. J. Syst. Evol. Microbiol.">
        <title>The Global Catalogue of Microorganisms (GCM) 10K type strain sequencing project: providing services to taxonomists for standard genome sequencing and annotation.</title>
        <authorList>
            <consortium name="The Broad Institute Genomics Platform"/>
            <consortium name="The Broad Institute Genome Sequencing Center for Infectious Disease"/>
            <person name="Wu L."/>
            <person name="Ma J."/>
        </authorList>
    </citation>
    <scope>NUCLEOTIDE SEQUENCE [LARGE SCALE GENOMIC DNA]</scope>
    <source>
        <strain evidence="2">CCUG 62215</strain>
    </source>
</reference>
<organism evidence="1 2">
    <name type="scientific">Winogradskyella litorisediminis</name>
    <dbReference type="NCBI Taxonomy" id="1156618"/>
    <lineage>
        <taxon>Bacteria</taxon>
        <taxon>Pseudomonadati</taxon>
        <taxon>Bacteroidota</taxon>
        <taxon>Flavobacteriia</taxon>
        <taxon>Flavobacteriales</taxon>
        <taxon>Flavobacteriaceae</taxon>
        <taxon>Winogradskyella</taxon>
    </lineage>
</organism>
<sequence>MSKILTHIKQGIIVYTTLALQKINQLSIDKLKKQPKETFLKFNEIASVSTDGMPDNWISIKTINNESIFYEDKSIINFVKIAEKNSVIFQKITGKLAVNIALLKYKSNLSVVELVNGDIHKVNRRFKTRLKNSLSKIWEE</sequence>
<gene>
    <name evidence="1" type="ORF">ACFQ1Q_13705</name>
</gene>
<evidence type="ECO:0008006" key="3">
    <source>
        <dbReference type="Google" id="ProtNLM"/>
    </source>
</evidence>
<keyword evidence="2" id="KW-1185">Reference proteome</keyword>
<dbReference type="EMBL" id="JBHTJL010000016">
    <property type="protein sequence ID" value="MFD1064305.1"/>
    <property type="molecule type" value="Genomic_DNA"/>
</dbReference>
<comment type="caution">
    <text evidence="1">The sequence shown here is derived from an EMBL/GenBank/DDBJ whole genome shotgun (WGS) entry which is preliminary data.</text>
</comment>
<dbReference type="Proteomes" id="UP001597013">
    <property type="component" value="Unassembled WGS sequence"/>
</dbReference>
<protein>
    <recommendedName>
        <fullName evidence="3">LytTr DNA-binding domain-containing protein</fullName>
    </recommendedName>
</protein>